<dbReference type="InterPro" id="IPR043157">
    <property type="entry name" value="Dynein_AAA1S"/>
</dbReference>
<dbReference type="EMBL" id="JAODUP010000380">
    <property type="protein sequence ID" value="KAK2150973.1"/>
    <property type="molecule type" value="Genomic_DNA"/>
</dbReference>
<dbReference type="GO" id="GO:0007018">
    <property type="term" value="P:microtubule-based movement"/>
    <property type="evidence" value="ECO:0007669"/>
    <property type="project" value="InterPro"/>
</dbReference>
<dbReference type="Gene3D" id="3.40.50.300">
    <property type="entry name" value="P-loop containing nucleotide triphosphate hydrolases"/>
    <property type="match status" value="1"/>
</dbReference>
<comment type="caution">
    <text evidence="2">The sequence shown here is derived from an EMBL/GenBank/DDBJ whole genome shotgun (WGS) entry which is preliminary data.</text>
</comment>
<dbReference type="Proteomes" id="UP001208570">
    <property type="component" value="Unassembled WGS sequence"/>
</dbReference>
<dbReference type="GO" id="GO:0051959">
    <property type="term" value="F:dynein light intermediate chain binding"/>
    <property type="evidence" value="ECO:0007669"/>
    <property type="project" value="InterPro"/>
</dbReference>
<dbReference type="InterPro" id="IPR027417">
    <property type="entry name" value="P-loop_NTPase"/>
</dbReference>
<feature type="domain" description="Dynein heavy chain hydrolytic ATP-binding dynein motor region" evidence="1">
    <location>
        <begin position="1"/>
        <end position="111"/>
    </location>
</feature>
<evidence type="ECO:0000259" key="1">
    <source>
        <dbReference type="Pfam" id="PF12774"/>
    </source>
</evidence>
<accession>A0AAD9JE64</accession>
<evidence type="ECO:0000313" key="3">
    <source>
        <dbReference type="Proteomes" id="UP001208570"/>
    </source>
</evidence>
<reference evidence="2" key="1">
    <citation type="journal article" date="2023" name="Mol. Biol. Evol.">
        <title>Third-Generation Sequencing Reveals the Adaptive Role of the Epigenome in Three Deep-Sea Polychaetes.</title>
        <authorList>
            <person name="Perez M."/>
            <person name="Aroh O."/>
            <person name="Sun Y."/>
            <person name="Lan Y."/>
            <person name="Juniper S.K."/>
            <person name="Young C.R."/>
            <person name="Angers B."/>
            <person name="Qian P.Y."/>
        </authorList>
    </citation>
    <scope>NUCLEOTIDE SEQUENCE</scope>
    <source>
        <strain evidence="2">P08H-3</strain>
    </source>
</reference>
<name>A0AAD9JE64_9ANNE</name>
<dbReference type="AlphaFoldDB" id="A0AAD9JE64"/>
<dbReference type="Gene3D" id="1.10.8.710">
    <property type="match status" value="1"/>
</dbReference>
<sequence>SWISFNNINYVPAPVLSIMSQLLKSVRDAIHLGKSTVHILNEDVTLHADSACFATLDAAIKEFTAQFRMISLVKPDLKLMVEVLLLSQGFISAGELARKVIILYDMCRQIIGTNTPLVNETSHLS</sequence>
<keyword evidence="3" id="KW-1185">Reference proteome</keyword>
<feature type="non-terminal residue" evidence="2">
    <location>
        <position position="1"/>
    </location>
</feature>
<dbReference type="InterPro" id="IPR035699">
    <property type="entry name" value="AAA_6"/>
</dbReference>
<dbReference type="PANTHER" id="PTHR46961:SF21">
    <property type="entry name" value="LOW QUALITY PROTEIN: DYNEIN BETA CHAIN, FLAGELLAR OUTER ARM-LIKE"/>
    <property type="match status" value="1"/>
</dbReference>
<gene>
    <name evidence="2" type="ORF">LSH36_380g01065</name>
</gene>
<dbReference type="GO" id="GO:0045505">
    <property type="term" value="F:dynein intermediate chain binding"/>
    <property type="evidence" value="ECO:0007669"/>
    <property type="project" value="InterPro"/>
</dbReference>
<protein>
    <recommendedName>
        <fullName evidence="1">Dynein heavy chain hydrolytic ATP-binding dynein motor region domain-containing protein</fullName>
    </recommendedName>
</protein>
<dbReference type="InterPro" id="IPR026983">
    <property type="entry name" value="DHC"/>
</dbReference>
<dbReference type="GO" id="GO:0005524">
    <property type="term" value="F:ATP binding"/>
    <property type="evidence" value="ECO:0007669"/>
    <property type="project" value="InterPro"/>
</dbReference>
<proteinExistence type="predicted"/>
<dbReference type="PANTHER" id="PTHR46961">
    <property type="entry name" value="DYNEIN HEAVY CHAIN 1, AXONEMAL-LIKE PROTEIN"/>
    <property type="match status" value="1"/>
</dbReference>
<dbReference type="Pfam" id="PF12774">
    <property type="entry name" value="AAA_6"/>
    <property type="match status" value="1"/>
</dbReference>
<organism evidence="2 3">
    <name type="scientific">Paralvinella palmiformis</name>
    <dbReference type="NCBI Taxonomy" id="53620"/>
    <lineage>
        <taxon>Eukaryota</taxon>
        <taxon>Metazoa</taxon>
        <taxon>Spiralia</taxon>
        <taxon>Lophotrochozoa</taxon>
        <taxon>Annelida</taxon>
        <taxon>Polychaeta</taxon>
        <taxon>Sedentaria</taxon>
        <taxon>Canalipalpata</taxon>
        <taxon>Terebellida</taxon>
        <taxon>Terebelliformia</taxon>
        <taxon>Alvinellidae</taxon>
        <taxon>Paralvinella</taxon>
    </lineage>
</organism>
<dbReference type="GO" id="GO:0030286">
    <property type="term" value="C:dynein complex"/>
    <property type="evidence" value="ECO:0007669"/>
    <property type="project" value="InterPro"/>
</dbReference>
<evidence type="ECO:0000313" key="2">
    <source>
        <dbReference type="EMBL" id="KAK2150973.1"/>
    </source>
</evidence>